<organism evidence="1 2">
    <name type="scientific">Amycolatopsis thermoflava</name>
    <dbReference type="NCBI Taxonomy" id="84480"/>
    <lineage>
        <taxon>Bacteria</taxon>
        <taxon>Bacillati</taxon>
        <taxon>Actinomycetota</taxon>
        <taxon>Actinomycetes</taxon>
        <taxon>Pseudonocardiales</taxon>
        <taxon>Pseudonocardiaceae</taxon>
        <taxon>Amycolatopsis</taxon>
        <taxon>Amycolatopsis methanolica group</taxon>
    </lineage>
</organism>
<proteinExistence type="predicted"/>
<evidence type="ECO:0000313" key="1">
    <source>
        <dbReference type="EMBL" id="ROS41410.1"/>
    </source>
</evidence>
<sequence length="109" mass="12729">MTHLSLEQLEDDYWGDPPPDTTYLISTCHRMRRVPLDELDAEGVRILLGQQIGVPHLVPRALQILNRDPFAETHFGYLVDALRRIPEEYWTANPVQHADFERVRRRAGR</sequence>
<gene>
    <name evidence="1" type="ORF">EDD35_3767</name>
</gene>
<dbReference type="InterPro" id="IPR040547">
    <property type="entry name" value="CdiI"/>
</dbReference>
<dbReference type="AlphaFoldDB" id="A0A3N2GYV8"/>
<accession>A0A3N2GYV8</accession>
<dbReference type="GeneID" id="301845120"/>
<comment type="caution">
    <text evidence="1">The sequence shown here is derived from an EMBL/GenBank/DDBJ whole genome shotgun (WGS) entry which is preliminary data.</text>
</comment>
<evidence type="ECO:0000313" key="2">
    <source>
        <dbReference type="Proteomes" id="UP000274843"/>
    </source>
</evidence>
<dbReference type="Pfam" id="PF18616">
    <property type="entry name" value="CdiI_3"/>
    <property type="match status" value="1"/>
</dbReference>
<name>A0A3N2GYV8_9PSEU</name>
<dbReference type="Proteomes" id="UP000274843">
    <property type="component" value="Unassembled WGS sequence"/>
</dbReference>
<dbReference type="CDD" id="cd20691">
    <property type="entry name" value="CdiI_EC536-like"/>
    <property type="match status" value="1"/>
</dbReference>
<dbReference type="RefSeq" id="WP_123684541.1">
    <property type="nucleotide sequence ID" value="NZ_CBDRCF010000006.1"/>
</dbReference>
<keyword evidence="2" id="KW-1185">Reference proteome</keyword>
<protein>
    <submittedName>
        <fullName evidence="1">Uncharacterized protein</fullName>
    </submittedName>
</protein>
<dbReference type="EMBL" id="RKHY01000001">
    <property type="protein sequence ID" value="ROS41410.1"/>
    <property type="molecule type" value="Genomic_DNA"/>
</dbReference>
<reference evidence="1 2" key="1">
    <citation type="submission" date="2018-11" db="EMBL/GenBank/DDBJ databases">
        <title>Sequencing the genomes of 1000 actinobacteria strains.</title>
        <authorList>
            <person name="Klenk H.-P."/>
        </authorList>
    </citation>
    <scope>NUCLEOTIDE SEQUENCE [LARGE SCALE GENOMIC DNA]</scope>
    <source>
        <strain evidence="1 2">DSM 44348</strain>
    </source>
</reference>